<name>A0A7S3DLB8_9EUKA</name>
<dbReference type="AlphaFoldDB" id="A0A7S3DLB8"/>
<reference evidence="1" key="1">
    <citation type="submission" date="2021-01" db="EMBL/GenBank/DDBJ databases">
        <authorList>
            <person name="Corre E."/>
            <person name="Pelletier E."/>
            <person name="Niang G."/>
            <person name="Scheremetjew M."/>
            <person name="Finn R."/>
            <person name="Kale V."/>
            <person name="Holt S."/>
            <person name="Cochrane G."/>
            <person name="Meng A."/>
            <person name="Brown T."/>
            <person name="Cohen L."/>
        </authorList>
    </citation>
    <scope>NUCLEOTIDE SEQUENCE</scope>
    <source>
        <strain evidence="1">NIES-2562</strain>
    </source>
</reference>
<proteinExistence type="predicted"/>
<dbReference type="EMBL" id="HBIB01036713">
    <property type="protein sequence ID" value="CAE0261582.1"/>
    <property type="molecule type" value="Transcribed_RNA"/>
</dbReference>
<sequence>MGPQRKCRREDGWFDDRGVMGGQVYYMMKKKCIFSSSFLLYVLTHDLGFHEWGRWGGGGPVCSFACFPHPPSRGNVVTKPVRWWKRECKNQILFFRVTPFSFRTDPIHHRVHRGVGEEVLSRTGKERERREKGKKRLAYESWGKLERQASSWRSSWTF</sequence>
<protein>
    <submittedName>
        <fullName evidence="1">Uncharacterized protein</fullName>
    </submittedName>
</protein>
<accession>A0A7S3DLB8</accession>
<organism evidence="1">
    <name type="scientific">Palpitomonas bilix</name>
    <dbReference type="NCBI Taxonomy" id="652834"/>
    <lineage>
        <taxon>Eukaryota</taxon>
        <taxon>Eukaryota incertae sedis</taxon>
    </lineage>
</organism>
<gene>
    <name evidence="1" type="ORF">PBIL07802_LOCUS23875</name>
</gene>
<evidence type="ECO:0000313" key="1">
    <source>
        <dbReference type="EMBL" id="CAE0261582.1"/>
    </source>
</evidence>